<dbReference type="OrthoDB" id="4519042at2"/>
<sequence length="422" mass="43831">MSADDALTVDQVAAIPADDAVAVAESFMVRGPQKPPKGDWTTWLILAGRGFGKTATGAAFIDELAIGCPGARIALIAATAADARAVMVEGEAGLLARNPAINFSPARRRLAWPGGSSAMLFSAADTEQVRGPSFHFAWGDEAAHWDRGDAVLANLRMALRLGDHPRLLLTTTPKPLRWLKQLAVAPGVVTTRGRTADNAANLPAPFVEGLTRDYAGTARGRQELDGEFVDATEGALWSREGLEACRIGSAPPCVRIVVAVDPPAGAGARADACGIVVAGLDAKGRGIVLADRSVQGLQPAAWARAVVAAADDFGADLVIAEANNGGTMVTHTLRGVDSNLNVRAVHASAGKVARAEPVAALYDAGRVSHAGVFPDLEDEMCALGRGGAWDGPGSPDRADALVWALTELMLGKRRAEPGVRML</sequence>
<accession>A0A552U824</accession>
<dbReference type="Proteomes" id="UP000317894">
    <property type="component" value="Unassembled WGS sequence"/>
</dbReference>
<proteinExistence type="predicted"/>
<dbReference type="Pfam" id="PF17289">
    <property type="entry name" value="Terminase_6C"/>
    <property type="match status" value="1"/>
</dbReference>
<dbReference type="Gene3D" id="3.30.420.240">
    <property type="match status" value="1"/>
</dbReference>
<keyword evidence="3" id="KW-0547">Nucleotide-binding</keyword>
<organism evidence="3 4">
    <name type="scientific">Glacieibacterium frigidum</name>
    <dbReference type="NCBI Taxonomy" id="2593303"/>
    <lineage>
        <taxon>Bacteria</taxon>
        <taxon>Pseudomonadati</taxon>
        <taxon>Pseudomonadota</taxon>
        <taxon>Alphaproteobacteria</taxon>
        <taxon>Sphingomonadales</taxon>
        <taxon>Sphingosinicellaceae</taxon>
        <taxon>Glacieibacterium</taxon>
    </lineage>
</organism>
<dbReference type="RefSeq" id="WP_144237578.1">
    <property type="nucleotide sequence ID" value="NZ_VJWA01000002.1"/>
</dbReference>
<protein>
    <submittedName>
        <fullName evidence="3">ATP-binding protein</fullName>
    </submittedName>
</protein>
<reference evidence="3 4" key="1">
    <citation type="submission" date="2019-07" db="EMBL/GenBank/DDBJ databases">
        <title>Novel species isolated from glacier.</title>
        <authorList>
            <person name="Liu Q."/>
            <person name="Xin Y.-H."/>
        </authorList>
    </citation>
    <scope>NUCLEOTIDE SEQUENCE [LARGE SCALE GENOMIC DNA]</scope>
    <source>
        <strain evidence="3 4">LB1R16</strain>
    </source>
</reference>
<dbReference type="EMBL" id="VJWA01000002">
    <property type="protein sequence ID" value="TRW14373.1"/>
    <property type="molecule type" value="Genomic_DNA"/>
</dbReference>
<feature type="domain" description="Terminase large subunit gp17-like C-terminal" evidence="2">
    <location>
        <begin position="259"/>
        <end position="406"/>
    </location>
</feature>
<evidence type="ECO:0000313" key="4">
    <source>
        <dbReference type="Proteomes" id="UP000317894"/>
    </source>
</evidence>
<evidence type="ECO:0000313" key="3">
    <source>
        <dbReference type="EMBL" id="TRW14373.1"/>
    </source>
</evidence>
<evidence type="ECO:0000256" key="1">
    <source>
        <dbReference type="ARBA" id="ARBA00022612"/>
    </source>
</evidence>
<evidence type="ECO:0000259" key="2">
    <source>
        <dbReference type="Pfam" id="PF17289"/>
    </source>
</evidence>
<dbReference type="InterPro" id="IPR035421">
    <property type="entry name" value="Terminase_6C"/>
</dbReference>
<keyword evidence="1" id="KW-1188">Viral release from host cell</keyword>
<dbReference type="Gene3D" id="3.40.50.300">
    <property type="entry name" value="P-loop containing nucleotide triphosphate hydrolases"/>
    <property type="match status" value="1"/>
</dbReference>
<comment type="caution">
    <text evidence="3">The sequence shown here is derived from an EMBL/GenBank/DDBJ whole genome shotgun (WGS) entry which is preliminary data.</text>
</comment>
<dbReference type="GO" id="GO:0005524">
    <property type="term" value="F:ATP binding"/>
    <property type="evidence" value="ECO:0007669"/>
    <property type="project" value="UniProtKB-KW"/>
</dbReference>
<name>A0A552U824_9SPHN</name>
<dbReference type="Pfam" id="PF03237">
    <property type="entry name" value="Terminase_6N"/>
    <property type="match status" value="1"/>
</dbReference>
<dbReference type="InterPro" id="IPR027417">
    <property type="entry name" value="P-loop_NTPase"/>
</dbReference>
<keyword evidence="4" id="KW-1185">Reference proteome</keyword>
<dbReference type="AlphaFoldDB" id="A0A552U824"/>
<keyword evidence="3" id="KW-0067">ATP-binding</keyword>
<gene>
    <name evidence="3" type="ORF">FMM06_11720</name>
</gene>